<dbReference type="Proteomes" id="UP001059295">
    <property type="component" value="Chromosome"/>
</dbReference>
<feature type="transmembrane region" description="Helical" evidence="6">
    <location>
        <begin position="240"/>
        <end position="258"/>
    </location>
</feature>
<keyword evidence="2" id="KW-1003">Cell membrane</keyword>
<evidence type="ECO:0000256" key="1">
    <source>
        <dbReference type="ARBA" id="ARBA00004651"/>
    </source>
</evidence>
<dbReference type="InterPro" id="IPR050833">
    <property type="entry name" value="Poly_Biosynth_Transport"/>
</dbReference>
<feature type="transmembrane region" description="Helical" evidence="6">
    <location>
        <begin position="198"/>
        <end position="220"/>
    </location>
</feature>
<organism evidence="7 8">
    <name type="scientific">Alistipes ihumii AP11</name>
    <dbReference type="NCBI Taxonomy" id="1211813"/>
    <lineage>
        <taxon>Bacteria</taxon>
        <taxon>Pseudomonadati</taxon>
        <taxon>Bacteroidota</taxon>
        <taxon>Bacteroidia</taxon>
        <taxon>Bacteroidales</taxon>
        <taxon>Rikenellaceae</taxon>
        <taxon>Alistipes</taxon>
    </lineage>
</organism>
<feature type="transmembrane region" description="Helical" evidence="6">
    <location>
        <begin position="71"/>
        <end position="96"/>
    </location>
</feature>
<evidence type="ECO:0000313" key="8">
    <source>
        <dbReference type="Proteomes" id="UP001059295"/>
    </source>
</evidence>
<dbReference type="PANTHER" id="PTHR30250:SF11">
    <property type="entry name" value="O-ANTIGEN TRANSPORTER-RELATED"/>
    <property type="match status" value="1"/>
</dbReference>
<evidence type="ECO:0000256" key="4">
    <source>
        <dbReference type="ARBA" id="ARBA00022989"/>
    </source>
</evidence>
<protein>
    <submittedName>
        <fullName evidence="7">Flippase</fullName>
    </submittedName>
</protein>
<dbReference type="CDD" id="cd13128">
    <property type="entry name" value="MATE_Wzx_like"/>
    <property type="match status" value="1"/>
</dbReference>
<feature type="transmembrane region" description="Helical" evidence="6">
    <location>
        <begin position="155"/>
        <end position="177"/>
    </location>
</feature>
<evidence type="ECO:0000313" key="7">
    <source>
        <dbReference type="EMBL" id="UWN57154.1"/>
    </source>
</evidence>
<evidence type="ECO:0000256" key="5">
    <source>
        <dbReference type="ARBA" id="ARBA00023136"/>
    </source>
</evidence>
<evidence type="ECO:0000256" key="2">
    <source>
        <dbReference type="ARBA" id="ARBA00022475"/>
    </source>
</evidence>
<comment type="subcellular location">
    <subcellularLocation>
        <location evidence="1">Cell membrane</location>
        <topology evidence="1">Multi-pass membrane protein</topology>
    </subcellularLocation>
</comment>
<dbReference type="PANTHER" id="PTHR30250">
    <property type="entry name" value="PST FAMILY PREDICTED COLANIC ACID TRANSPORTER"/>
    <property type="match status" value="1"/>
</dbReference>
<gene>
    <name evidence="7" type="ORF">NQ491_11005</name>
</gene>
<feature type="transmembrane region" description="Helical" evidence="6">
    <location>
        <begin position="278"/>
        <end position="298"/>
    </location>
</feature>
<evidence type="ECO:0000256" key="3">
    <source>
        <dbReference type="ARBA" id="ARBA00022692"/>
    </source>
</evidence>
<keyword evidence="3 6" id="KW-0812">Transmembrane</keyword>
<sequence>MNILNVLFPVVTVPYVSRILNSEGVGLANFAITYVSYFALFAALGISIYGVREIAKFKDRTDKISQVFSELFKITLISTLLISTVFILTLYLIPQLAVDRKILLVSGLTLFFTPVAIDWYFAGLEQFKIITLRSVIIKLLCIAGLFLFVRTKQDVIIYVLLNVLAVVAGNIWNILYATRKGLKIKLTGIRIKSHLKPMLILFSSVLAVSIFVMLDTLMLGFMCTYEEVGFYTSAAKIAKLFIPIFSSLGIVLLPRLSYNRQNNKETENSFLLQKSFDFTIFLTIPAMFGLFLLASRFVPFFFGPAFDGAIVPLKILSALILIIGLNNLFGIQVLLGLNLDSKYLISVIIAAVLNFCGNLILIPRYGSAGASVASVGAEIVQLVINIYMVLRFTSVRLNWKSAWPHVACSLSFIPIFYLANKYIVNDFTFLFVMCILCALTYGALQYLAIRHSLLRQYIDQYILKRA</sequence>
<feature type="transmembrane region" description="Helical" evidence="6">
    <location>
        <begin position="343"/>
        <end position="362"/>
    </location>
</feature>
<proteinExistence type="predicted"/>
<dbReference type="RefSeq" id="WP_187119346.1">
    <property type="nucleotide sequence ID" value="NZ_CP102294.1"/>
</dbReference>
<dbReference type="InterPro" id="IPR002797">
    <property type="entry name" value="Polysacc_synth"/>
</dbReference>
<accession>A0ABY5V0I9</accession>
<dbReference type="Pfam" id="PF01943">
    <property type="entry name" value="Polysacc_synt"/>
    <property type="match status" value="1"/>
</dbReference>
<keyword evidence="8" id="KW-1185">Reference proteome</keyword>
<evidence type="ECO:0000256" key="6">
    <source>
        <dbReference type="SAM" id="Phobius"/>
    </source>
</evidence>
<dbReference type="EMBL" id="CP102294">
    <property type="protein sequence ID" value="UWN57154.1"/>
    <property type="molecule type" value="Genomic_DNA"/>
</dbReference>
<keyword evidence="4 6" id="KW-1133">Transmembrane helix</keyword>
<reference evidence="7" key="1">
    <citation type="journal article" date="2022" name="Cell">
        <title>Design, construction, and in vivo augmentation of a complex gut microbiome.</title>
        <authorList>
            <person name="Cheng A.G."/>
            <person name="Ho P.Y."/>
            <person name="Aranda-Diaz A."/>
            <person name="Jain S."/>
            <person name="Yu F.B."/>
            <person name="Meng X."/>
            <person name="Wang M."/>
            <person name="Iakiviak M."/>
            <person name="Nagashima K."/>
            <person name="Zhao A."/>
            <person name="Murugkar P."/>
            <person name="Patil A."/>
            <person name="Atabakhsh K."/>
            <person name="Weakley A."/>
            <person name="Yan J."/>
            <person name="Brumbaugh A.R."/>
            <person name="Higginbottom S."/>
            <person name="Dimas A."/>
            <person name="Shiver A.L."/>
            <person name="Deutschbauer A."/>
            <person name="Neff N."/>
            <person name="Sonnenburg J.L."/>
            <person name="Huang K.C."/>
            <person name="Fischbach M.A."/>
        </authorList>
    </citation>
    <scope>NUCLEOTIDE SEQUENCE</scope>
    <source>
        <strain evidence="7">AP11</strain>
    </source>
</reference>
<dbReference type="GeneID" id="82892269"/>
<feature type="transmembrane region" description="Helical" evidence="6">
    <location>
        <begin position="129"/>
        <end position="149"/>
    </location>
</feature>
<name>A0ABY5V0I9_9BACT</name>
<keyword evidence="5 6" id="KW-0472">Membrane</keyword>
<feature type="transmembrane region" description="Helical" evidence="6">
    <location>
        <begin position="429"/>
        <end position="449"/>
    </location>
</feature>
<feature type="transmembrane region" description="Helical" evidence="6">
    <location>
        <begin position="310"/>
        <end position="331"/>
    </location>
</feature>
<feature type="transmembrane region" description="Helical" evidence="6">
    <location>
        <begin position="102"/>
        <end position="122"/>
    </location>
</feature>
<feature type="transmembrane region" description="Helical" evidence="6">
    <location>
        <begin position="31"/>
        <end position="51"/>
    </location>
</feature>
<feature type="transmembrane region" description="Helical" evidence="6">
    <location>
        <begin position="402"/>
        <end position="423"/>
    </location>
</feature>